<comment type="similarity">
    <text evidence="1">Belongs to the FHY3/FAR1 family.</text>
</comment>
<evidence type="ECO:0000313" key="4">
    <source>
        <dbReference type="EMBL" id="KAF7801615.1"/>
    </source>
</evidence>
<comment type="caution">
    <text evidence="4">The sequence shown here is derived from an EMBL/GenBank/DDBJ whole genome shotgun (WGS) entry which is preliminary data.</text>
</comment>
<comment type="subcellular location">
    <subcellularLocation>
        <location evidence="1">Nucleus</location>
    </subcellularLocation>
</comment>
<dbReference type="GO" id="GO:0006355">
    <property type="term" value="P:regulation of DNA-templated transcription"/>
    <property type="evidence" value="ECO:0007669"/>
    <property type="project" value="UniProtKB-UniRule"/>
</dbReference>
<evidence type="ECO:0000259" key="3">
    <source>
        <dbReference type="Pfam" id="PF10551"/>
    </source>
</evidence>
<keyword evidence="1" id="KW-0863">Zinc-finger</keyword>
<protein>
    <recommendedName>
        <fullName evidence="1">Protein FAR1-RELATED SEQUENCE</fullName>
    </recommendedName>
</protein>
<dbReference type="GO" id="GO:0008270">
    <property type="term" value="F:zinc ion binding"/>
    <property type="evidence" value="ECO:0007669"/>
    <property type="project" value="UniProtKB-UniRule"/>
</dbReference>
<comment type="function">
    <text evidence="1">Putative transcription activator involved in regulating light control of development.</text>
</comment>
<reference evidence="4" key="1">
    <citation type="submission" date="2020-09" db="EMBL/GenBank/DDBJ databases">
        <title>Genome-Enabled Discovery of Anthraquinone Biosynthesis in Senna tora.</title>
        <authorList>
            <person name="Kang S.-H."/>
            <person name="Pandey R.P."/>
            <person name="Lee C.-M."/>
            <person name="Sim J.-S."/>
            <person name="Jeong J.-T."/>
            <person name="Choi B.-S."/>
            <person name="Jung M."/>
            <person name="Ginzburg D."/>
            <person name="Zhao K."/>
            <person name="Won S.Y."/>
            <person name="Oh T.-J."/>
            <person name="Yu Y."/>
            <person name="Kim N.-H."/>
            <person name="Lee O.R."/>
            <person name="Lee T.-H."/>
            <person name="Bashyal P."/>
            <person name="Kim T.-S."/>
            <person name="Lee W.-H."/>
            <person name="Kawkins C."/>
            <person name="Kim C.-K."/>
            <person name="Kim J.S."/>
            <person name="Ahn B.O."/>
            <person name="Rhee S.Y."/>
            <person name="Sohng J.K."/>
        </authorList>
    </citation>
    <scope>NUCLEOTIDE SEQUENCE</scope>
    <source>
        <tissue evidence="4">Leaf</tissue>
    </source>
</reference>
<dbReference type="PANTHER" id="PTHR31669:SF299">
    <property type="entry name" value="PROTEIN FAR1-RELATED SEQUENCE"/>
    <property type="match status" value="1"/>
</dbReference>
<sequence length="306" mass="34456">MLLDYSCFGDVVSLDTTYCINNAHRPLAIFSGFNHFRGVVIFGAVLLYDETAASFKLLFKTFLEAHLQKKPQTIFTNQDQAMAKALHEVLEANEVLTIPNKYILKRLTKDARSGAIEDANENKVVEDLELVGTKRHRQLWPKLVKLAPDVTNSEQAFLLVNKVVDKLSKQVTEILLETTDVNDERDDHIAPISECLSQPAGIKKRPGTKRKGRYKSCLDRKRVKSVTNSRSQRSIDNEVVNQVNFEVPQGSSNQMNFQVPQGSSNQMNFQVSQGSSNQMNFEESFPTQSLEGSKFYGDFSNANDQS</sequence>
<dbReference type="InterPro" id="IPR031052">
    <property type="entry name" value="FHY3/FAR1"/>
</dbReference>
<dbReference type="InterPro" id="IPR018289">
    <property type="entry name" value="MULE_transposase_dom"/>
</dbReference>
<keyword evidence="5" id="KW-1185">Reference proteome</keyword>
<dbReference type="PANTHER" id="PTHR31669">
    <property type="entry name" value="PROTEIN FAR1-RELATED SEQUENCE 10-RELATED"/>
    <property type="match status" value="1"/>
</dbReference>
<gene>
    <name evidence="4" type="ORF">G2W53_040726</name>
</gene>
<dbReference type="EMBL" id="JAAIUW010000013">
    <property type="protein sequence ID" value="KAF7801615.1"/>
    <property type="molecule type" value="Genomic_DNA"/>
</dbReference>
<evidence type="ECO:0000256" key="1">
    <source>
        <dbReference type="RuleBase" id="RU367018"/>
    </source>
</evidence>
<organism evidence="4 5">
    <name type="scientific">Senna tora</name>
    <dbReference type="NCBI Taxonomy" id="362788"/>
    <lineage>
        <taxon>Eukaryota</taxon>
        <taxon>Viridiplantae</taxon>
        <taxon>Streptophyta</taxon>
        <taxon>Embryophyta</taxon>
        <taxon>Tracheophyta</taxon>
        <taxon>Spermatophyta</taxon>
        <taxon>Magnoliopsida</taxon>
        <taxon>eudicotyledons</taxon>
        <taxon>Gunneridae</taxon>
        <taxon>Pentapetalae</taxon>
        <taxon>rosids</taxon>
        <taxon>fabids</taxon>
        <taxon>Fabales</taxon>
        <taxon>Fabaceae</taxon>
        <taxon>Caesalpinioideae</taxon>
        <taxon>Cassia clade</taxon>
        <taxon>Senna</taxon>
    </lineage>
</organism>
<evidence type="ECO:0000256" key="2">
    <source>
        <dbReference type="SAM" id="MobiDB-lite"/>
    </source>
</evidence>
<feature type="domain" description="MULE transposase" evidence="3">
    <location>
        <begin position="11"/>
        <end position="89"/>
    </location>
</feature>
<keyword evidence="1" id="KW-0862">Zinc</keyword>
<dbReference type="Proteomes" id="UP000634136">
    <property type="component" value="Unassembled WGS sequence"/>
</dbReference>
<keyword evidence="1" id="KW-0479">Metal-binding</keyword>
<dbReference type="OrthoDB" id="1436478at2759"/>
<proteinExistence type="inferred from homology"/>
<keyword evidence="1" id="KW-0539">Nucleus</keyword>
<feature type="region of interest" description="Disordered" evidence="2">
    <location>
        <begin position="251"/>
        <end position="306"/>
    </location>
</feature>
<dbReference type="GO" id="GO:0005634">
    <property type="term" value="C:nucleus"/>
    <property type="evidence" value="ECO:0007669"/>
    <property type="project" value="UniProtKB-SubCell"/>
</dbReference>
<dbReference type="Pfam" id="PF10551">
    <property type="entry name" value="MULE"/>
    <property type="match status" value="1"/>
</dbReference>
<name>A0A834SFU1_9FABA</name>
<evidence type="ECO:0000313" key="5">
    <source>
        <dbReference type="Proteomes" id="UP000634136"/>
    </source>
</evidence>
<accession>A0A834SFU1</accession>
<feature type="compositionally biased region" description="Polar residues" evidence="2">
    <location>
        <begin position="251"/>
        <end position="291"/>
    </location>
</feature>
<dbReference type="AlphaFoldDB" id="A0A834SFU1"/>